<protein>
    <submittedName>
        <fullName evidence="1">Division/cell wall cluster transcriptional repressor MraZ</fullName>
    </submittedName>
</protein>
<dbReference type="InterPro" id="IPR038619">
    <property type="entry name" value="MraZ_sf"/>
</dbReference>
<reference evidence="1 2" key="1">
    <citation type="submission" date="2019-04" db="EMBL/GenBank/DDBJ databases">
        <title>Microbes associate with the intestines of laboratory mice.</title>
        <authorList>
            <person name="Navarre W."/>
            <person name="Wong E."/>
            <person name="Huang K.C."/>
            <person name="Tropini C."/>
            <person name="Ng K."/>
            <person name="Yu B."/>
        </authorList>
    </citation>
    <scope>NUCLEOTIDE SEQUENCE [LARGE SCALE GENOMIC DNA]</scope>
    <source>
        <strain evidence="1 2">NM83_B4-11</strain>
    </source>
</reference>
<dbReference type="InterPro" id="IPR035644">
    <property type="entry name" value="MraZ_C"/>
</dbReference>
<proteinExistence type="predicted"/>
<evidence type="ECO:0000313" key="1">
    <source>
        <dbReference type="EMBL" id="THG41390.1"/>
    </source>
</evidence>
<keyword evidence="2" id="KW-1185">Reference proteome</keyword>
<dbReference type="Gene3D" id="3.40.1550.20">
    <property type="entry name" value="Transcriptional regulator MraZ domain"/>
    <property type="match status" value="1"/>
</dbReference>
<dbReference type="SUPFAM" id="SSF89447">
    <property type="entry name" value="AbrB/MazE/MraZ-like"/>
    <property type="match status" value="1"/>
</dbReference>
<dbReference type="RefSeq" id="WP_046409342.1">
    <property type="nucleotide sequence ID" value="NZ_SSTI01000002.1"/>
</dbReference>
<dbReference type="CDD" id="cd16321">
    <property type="entry name" value="MraZ_C"/>
    <property type="match status" value="1"/>
</dbReference>
<name>A0ABY2QKZ9_9SPHN</name>
<dbReference type="EMBL" id="SSTI01000002">
    <property type="protein sequence ID" value="THG41390.1"/>
    <property type="molecule type" value="Genomic_DNA"/>
</dbReference>
<dbReference type="Proteomes" id="UP000308038">
    <property type="component" value="Unassembled WGS sequence"/>
</dbReference>
<sequence>MSERVDYLGKGVGLVDDKGRVAIPNTLRAALAQNAPRPDGKDGGTVLVGVHPDFPCLIAHDRGYVEHAKNQLIQRQAESGIRTGSKEFYAPRMRGASVEPVPFDGSGRFILPAVERELANITDIAFFLGDYESFMIWDPRTLIAHDGVDEMAKRHATILCRDKGITL</sequence>
<dbReference type="InterPro" id="IPR037914">
    <property type="entry name" value="SpoVT-AbrB_sf"/>
</dbReference>
<comment type="caution">
    <text evidence="1">The sequence shown here is derived from an EMBL/GenBank/DDBJ whole genome shotgun (WGS) entry which is preliminary data.</text>
</comment>
<gene>
    <name evidence="1" type="ORF">E5988_02330</name>
</gene>
<accession>A0ABY2QKZ9</accession>
<evidence type="ECO:0000313" key="2">
    <source>
        <dbReference type="Proteomes" id="UP000308038"/>
    </source>
</evidence>
<organism evidence="1 2">
    <name type="scientific">Sphingomonas olei</name>
    <dbReference type="NCBI Taxonomy" id="1886787"/>
    <lineage>
        <taxon>Bacteria</taxon>
        <taxon>Pseudomonadati</taxon>
        <taxon>Pseudomonadota</taxon>
        <taxon>Alphaproteobacteria</taxon>
        <taxon>Sphingomonadales</taxon>
        <taxon>Sphingomonadaceae</taxon>
        <taxon>Sphingomonas</taxon>
    </lineage>
</organism>